<evidence type="ECO:0000256" key="8">
    <source>
        <dbReference type="SAM" id="MobiDB-lite"/>
    </source>
</evidence>
<name>A0A4Y9Z7R2_9AGAM</name>
<keyword evidence="4 9" id="KW-0812">Transmembrane</keyword>
<dbReference type="AlphaFoldDB" id="A0A4Y9Z7R2"/>
<feature type="transmembrane region" description="Helical" evidence="9">
    <location>
        <begin position="637"/>
        <end position="657"/>
    </location>
</feature>
<feature type="domain" description="Sodium/calcium exchanger membrane region" evidence="10">
    <location>
        <begin position="514"/>
        <end position="655"/>
    </location>
</feature>
<dbReference type="Pfam" id="PF01699">
    <property type="entry name" value="Na_Ca_ex"/>
    <property type="match status" value="2"/>
</dbReference>
<feature type="domain" description="Sodium/calcium exchanger membrane region" evidence="10">
    <location>
        <begin position="194"/>
        <end position="329"/>
    </location>
</feature>
<dbReference type="GO" id="GO:0000329">
    <property type="term" value="C:fungal-type vacuole membrane"/>
    <property type="evidence" value="ECO:0007669"/>
    <property type="project" value="TreeGrafter"/>
</dbReference>
<dbReference type="InterPro" id="IPR004713">
    <property type="entry name" value="CaH_exchang"/>
</dbReference>
<feature type="transmembrane region" description="Helical" evidence="9">
    <location>
        <begin position="508"/>
        <end position="527"/>
    </location>
</feature>
<feature type="compositionally biased region" description="Polar residues" evidence="8">
    <location>
        <begin position="16"/>
        <end position="27"/>
    </location>
</feature>
<evidence type="ECO:0000313" key="12">
    <source>
        <dbReference type="Proteomes" id="UP000298327"/>
    </source>
</evidence>
<keyword evidence="5 9" id="KW-1133">Transmembrane helix</keyword>
<evidence type="ECO:0000256" key="4">
    <source>
        <dbReference type="ARBA" id="ARBA00022692"/>
    </source>
</evidence>
<dbReference type="PANTHER" id="PTHR31503:SF20">
    <property type="entry name" value="CA(2+)_H(+) EXCHANGER, PUTATIVE (EUROFUNG)-RELATED"/>
    <property type="match status" value="1"/>
</dbReference>
<comment type="similarity">
    <text evidence="2">Belongs to the Ca(2+):cation antiporter (CaCA) (TC 2.A.19) family.</text>
</comment>
<dbReference type="OrthoDB" id="1699231at2759"/>
<dbReference type="GO" id="GO:0012505">
    <property type="term" value="C:endomembrane system"/>
    <property type="evidence" value="ECO:0007669"/>
    <property type="project" value="UniProtKB-SubCell"/>
</dbReference>
<evidence type="ECO:0000256" key="2">
    <source>
        <dbReference type="ARBA" id="ARBA00008170"/>
    </source>
</evidence>
<evidence type="ECO:0000259" key="10">
    <source>
        <dbReference type="Pfam" id="PF01699"/>
    </source>
</evidence>
<gene>
    <name evidence="11" type="ORF">EVG20_g2533</name>
</gene>
<dbReference type="InterPro" id="IPR004837">
    <property type="entry name" value="NaCa_Exmemb"/>
</dbReference>
<keyword evidence="6" id="KW-0406">Ion transport</keyword>
<evidence type="ECO:0000256" key="5">
    <source>
        <dbReference type="ARBA" id="ARBA00022989"/>
    </source>
</evidence>
<sequence length="675" mass="73566">MSRYSATVDNIISDYYESSPSVPQTQKRTPRLSDPRLGLDSSITLPTLERSTTQSTSTTITSTANLLGGHRRTSTSNGKSFLSSWRFHGPHRKDEEMAQDAQKVKDDSRPPMKPWHGWRVILTESWLNILLVFLPASWIVDSVMENSHTLVFIFCILAMLPLVKVFSFHSGGRTTLNPAAITQLHELATRELVIRIGGSRTGLLNASMANTVELVVATTALRKCELRVVQSSLIGGMLSKLLLVLGMCFFAGGIRFSEQDFDPTATGIQSSLLSISVGAVLLPAAYHFSLSGGTNSASNEQKTDILRMSHGVAIILLFIYIAYLLFQLWSHTHLFQDKKRPSSLLPLKPTKMMHSRSSTGASNLEKDKSSPVYETSQDASPASVKSSASLVSVNHHRNPYPSGSPFASASDLSLPMTNASSSSSSTLGFVYSKAAPAPTINSTVKLVHDGRHGHACPATELPSSTGPDFSPERTVPMDEATYMERLEEREAEKEAQNVVEHKIKEPKLSWPLTVGLLVVIAVLVAINAEWLVESMNGLSTETISKEWIALILLPTVSCIAECVTAINVSVKDQLTLSISVAVGSTIQTALFVIPFMIVLGWILDKPLAMLFDPFESVVLYISVHVMGYVVADGKSNWLEGVILICLYIIIAVSFWFYPGSTFSSTLAVCASDPRA</sequence>
<dbReference type="InterPro" id="IPR044880">
    <property type="entry name" value="NCX_ion-bd_dom_sf"/>
</dbReference>
<evidence type="ECO:0000313" key="11">
    <source>
        <dbReference type="EMBL" id="TFY70474.1"/>
    </source>
</evidence>
<dbReference type="GO" id="GO:0006874">
    <property type="term" value="P:intracellular calcium ion homeostasis"/>
    <property type="evidence" value="ECO:0007669"/>
    <property type="project" value="TreeGrafter"/>
</dbReference>
<feature type="transmembrane region" description="Helical" evidence="9">
    <location>
        <begin position="233"/>
        <end position="254"/>
    </location>
</feature>
<evidence type="ECO:0000256" key="7">
    <source>
        <dbReference type="ARBA" id="ARBA00023136"/>
    </source>
</evidence>
<feature type="transmembrane region" description="Helical" evidence="9">
    <location>
        <begin position="609"/>
        <end position="630"/>
    </location>
</feature>
<dbReference type="EMBL" id="SEOQ01000100">
    <property type="protein sequence ID" value="TFY70474.1"/>
    <property type="molecule type" value="Genomic_DNA"/>
</dbReference>
<dbReference type="STRING" id="205917.A0A4Y9Z7R2"/>
<protein>
    <recommendedName>
        <fullName evidence="10">Sodium/calcium exchanger membrane region domain-containing protein</fullName>
    </recommendedName>
</protein>
<proteinExistence type="inferred from homology"/>
<keyword evidence="7 9" id="KW-0472">Membrane</keyword>
<dbReference type="GO" id="GO:0015369">
    <property type="term" value="F:calcium:proton antiporter activity"/>
    <property type="evidence" value="ECO:0007669"/>
    <property type="project" value="TreeGrafter"/>
</dbReference>
<feature type="region of interest" description="Disordered" evidence="8">
    <location>
        <begin position="346"/>
        <end position="381"/>
    </location>
</feature>
<dbReference type="Gene3D" id="1.20.1420.30">
    <property type="entry name" value="NCX, central ion-binding region"/>
    <property type="match status" value="2"/>
</dbReference>
<feature type="transmembrane region" description="Helical" evidence="9">
    <location>
        <begin position="308"/>
        <end position="330"/>
    </location>
</feature>
<comment type="subcellular location">
    <subcellularLocation>
        <location evidence="1">Endomembrane system</location>
        <topology evidence="1">Multi-pass membrane protein</topology>
    </subcellularLocation>
</comment>
<feature type="transmembrane region" description="Helical" evidence="9">
    <location>
        <begin position="580"/>
        <end position="603"/>
    </location>
</feature>
<evidence type="ECO:0000256" key="3">
    <source>
        <dbReference type="ARBA" id="ARBA00022448"/>
    </source>
</evidence>
<keyword evidence="12" id="KW-1185">Reference proteome</keyword>
<evidence type="ECO:0000256" key="6">
    <source>
        <dbReference type="ARBA" id="ARBA00023065"/>
    </source>
</evidence>
<evidence type="ECO:0000256" key="9">
    <source>
        <dbReference type="SAM" id="Phobius"/>
    </source>
</evidence>
<dbReference type="Proteomes" id="UP000298327">
    <property type="component" value="Unassembled WGS sequence"/>
</dbReference>
<comment type="caution">
    <text evidence="11">The sequence shown here is derived from an EMBL/GenBank/DDBJ whole genome shotgun (WGS) entry which is preliminary data.</text>
</comment>
<evidence type="ECO:0000256" key="1">
    <source>
        <dbReference type="ARBA" id="ARBA00004127"/>
    </source>
</evidence>
<feature type="compositionally biased region" description="Low complexity" evidence="8">
    <location>
        <begin position="51"/>
        <end position="60"/>
    </location>
</feature>
<feature type="transmembrane region" description="Helical" evidence="9">
    <location>
        <begin position="118"/>
        <end position="140"/>
    </location>
</feature>
<feature type="transmembrane region" description="Helical" evidence="9">
    <location>
        <begin position="146"/>
        <end position="166"/>
    </location>
</feature>
<feature type="transmembrane region" description="Helical" evidence="9">
    <location>
        <begin position="547"/>
        <end position="568"/>
    </location>
</feature>
<accession>A0A4Y9Z7R2</accession>
<feature type="region of interest" description="Disordered" evidence="8">
    <location>
        <begin position="16"/>
        <end position="60"/>
    </location>
</feature>
<organism evidence="11 12">
    <name type="scientific">Dentipellis fragilis</name>
    <dbReference type="NCBI Taxonomy" id="205917"/>
    <lineage>
        <taxon>Eukaryota</taxon>
        <taxon>Fungi</taxon>
        <taxon>Dikarya</taxon>
        <taxon>Basidiomycota</taxon>
        <taxon>Agaricomycotina</taxon>
        <taxon>Agaricomycetes</taxon>
        <taxon>Russulales</taxon>
        <taxon>Hericiaceae</taxon>
        <taxon>Dentipellis</taxon>
    </lineage>
</organism>
<keyword evidence="3" id="KW-0813">Transport</keyword>
<dbReference type="PANTHER" id="PTHR31503">
    <property type="entry name" value="VACUOLAR CALCIUM ION TRANSPORTER"/>
    <property type="match status" value="1"/>
</dbReference>
<reference evidence="11 12" key="1">
    <citation type="submission" date="2019-02" db="EMBL/GenBank/DDBJ databases">
        <title>Genome sequencing of the rare red list fungi Dentipellis fragilis.</title>
        <authorList>
            <person name="Buettner E."/>
            <person name="Kellner H."/>
        </authorList>
    </citation>
    <scope>NUCLEOTIDE SEQUENCE [LARGE SCALE GENOMIC DNA]</scope>
    <source>
        <strain evidence="11 12">DSM 105465</strain>
    </source>
</reference>